<feature type="transmembrane region" description="Helical" evidence="1">
    <location>
        <begin position="148"/>
        <end position="165"/>
    </location>
</feature>
<feature type="transmembrane region" description="Helical" evidence="1">
    <location>
        <begin position="218"/>
        <end position="243"/>
    </location>
</feature>
<keyword evidence="1" id="KW-0812">Transmembrane</keyword>
<evidence type="ECO:0000313" key="2">
    <source>
        <dbReference type="EMBL" id="SMP71284.1"/>
    </source>
</evidence>
<reference evidence="2 3" key="1">
    <citation type="submission" date="2017-05" db="EMBL/GenBank/DDBJ databases">
        <authorList>
            <person name="Varghese N."/>
            <person name="Submissions S."/>
        </authorList>
    </citation>
    <scope>NUCLEOTIDE SEQUENCE [LARGE SCALE GENOMIC DNA]</scope>
    <source>
        <strain evidence="2 3">DSM 25457</strain>
    </source>
</reference>
<evidence type="ECO:0000256" key="1">
    <source>
        <dbReference type="SAM" id="Phobius"/>
    </source>
</evidence>
<gene>
    <name evidence="2" type="ORF">SAMN06265222_11416</name>
</gene>
<feature type="transmembrane region" description="Helical" evidence="1">
    <location>
        <begin position="64"/>
        <end position="91"/>
    </location>
</feature>
<dbReference type="EMBL" id="FXUG01000014">
    <property type="protein sequence ID" value="SMP71284.1"/>
    <property type="molecule type" value="Genomic_DNA"/>
</dbReference>
<feature type="transmembrane region" description="Helical" evidence="1">
    <location>
        <begin position="103"/>
        <end position="127"/>
    </location>
</feature>
<comment type="caution">
    <text evidence="2">The sequence shown here is derived from an EMBL/GenBank/DDBJ whole genome shotgun (WGS) entry which is preliminary data.</text>
</comment>
<protein>
    <recommendedName>
        <fullName evidence="4">NADH-ubiquinone oxidoreductase</fullName>
    </recommendedName>
</protein>
<name>A0ABY1QGZ3_9BACT</name>
<accession>A0ABY1QGZ3</accession>
<sequence>MPQIDAEGPPQHTMLETSGVWPFVSRRVHSEHGRVHVWTSRQHRKGLSRLDIPRIESFFAAQSLNTWIGVVFAIGASCFVVASLMSLFPGLAELSVLGSHIDAVYFAGSIPFTIAAWLQLFQAANPNATLSGRTARRRVWFGWYPKEIGWLSCALQFAGTVLFNFNTFDAMSPSLNWWQENLVVWVPDLAGSILFLASGYLAFIEANHKHWAFHPRSLSWWIVFINLLGCVGFMISACFAFTLPSESNNLSVNISTAWTLQGAICFLAGAVLMPFESAESA</sequence>
<dbReference type="Proteomes" id="UP001158067">
    <property type="component" value="Unassembled WGS sequence"/>
</dbReference>
<feature type="transmembrane region" description="Helical" evidence="1">
    <location>
        <begin position="185"/>
        <end position="206"/>
    </location>
</feature>
<keyword evidence="1" id="KW-0472">Membrane</keyword>
<dbReference type="RefSeq" id="WP_283434413.1">
    <property type="nucleotide sequence ID" value="NZ_FXUG01000014.1"/>
</dbReference>
<keyword evidence="3" id="KW-1185">Reference proteome</keyword>
<evidence type="ECO:0000313" key="3">
    <source>
        <dbReference type="Proteomes" id="UP001158067"/>
    </source>
</evidence>
<feature type="transmembrane region" description="Helical" evidence="1">
    <location>
        <begin position="255"/>
        <end position="275"/>
    </location>
</feature>
<keyword evidence="1" id="KW-1133">Transmembrane helix</keyword>
<organism evidence="2 3">
    <name type="scientific">Neorhodopirellula lusitana</name>
    <dbReference type="NCBI Taxonomy" id="445327"/>
    <lineage>
        <taxon>Bacteria</taxon>
        <taxon>Pseudomonadati</taxon>
        <taxon>Planctomycetota</taxon>
        <taxon>Planctomycetia</taxon>
        <taxon>Pirellulales</taxon>
        <taxon>Pirellulaceae</taxon>
        <taxon>Neorhodopirellula</taxon>
    </lineage>
</organism>
<evidence type="ECO:0008006" key="4">
    <source>
        <dbReference type="Google" id="ProtNLM"/>
    </source>
</evidence>
<proteinExistence type="predicted"/>